<dbReference type="EMBL" id="JAXARY010000004">
    <property type="protein sequence ID" value="MDX8126885.1"/>
    <property type="molecule type" value="Genomic_DNA"/>
</dbReference>
<dbReference type="Proteomes" id="UP001284537">
    <property type="component" value="Unassembled WGS sequence"/>
</dbReference>
<feature type="compositionally biased region" description="Basic and acidic residues" evidence="1">
    <location>
        <begin position="375"/>
        <end position="385"/>
    </location>
</feature>
<evidence type="ECO:0000256" key="1">
    <source>
        <dbReference type="SAM" id="MobiDB-lite"/>
    </source>
</evidence>
<reference evidence="2 3" key="1">
    <citation type="submission" date="2023-11" db="EMBL/GenBank/DDBJ databases">
        <authorList>
            <person name="Ouyang M.-Y."/>
        </authorList>
    </citation>
    <scope>NUCLEOTIDE SEQUENCE [LARGE SCALE GENOMIC DNA]</scope>
    <source>
        <strain evidence="2 3">OY6</strain>
    </source>
</reference>
<sequence length="399" mass="43679">MTKCNQILDRVVLVKIQANIYGARKKLRKEDLVLADGSELPPEDLASLGSKRLLDPDQLADFNRLKKAAERHCLRVGTRFMGGFVVPVEHTDAIVSELEKVAQEFAVNKAKFLAGYDDAVRDWIKKHPSFAGIIEKAIDPMAYVATKLGFDFMVVAIRQPEASSPKDVARLEQQIDSIGGQLFHEVANDAELLLEQSLIGKDQVTRNALRPIKRIRDKLDGLSFLDYRVAPIVTWIDGVLQEIPNRGAIEGALLQEIMAMTMLLADPDKLRRHGEGLSSNPSKVTNDEDADDVLSSGHPASPISAAVIAPVQTSLLEPKEPPTVDPDDLFAGLLDDLFTDDDDEGEAQSFADIASRPVLPVAPPALAAQAYGSDNDNKPETHGTDESELPAEAVTEFWF</sequence>
<comment type="caution">
    <text evidence="2">The sequence shown here is derived from an EMBL/GenBank/DDBJ whole genome shotgun (WGS) entry which is preliminary data.</text>
</comment>
<evidence type="ECO:0000313" key="3">
    <source>
        <dbReference type="Proteomes" id="UP001284537"/>
    </source>
</evidence>
<organism evidence="2 3">
    <name type="scientific">Methylomonas defluvii</name>
    <dbReference type="NCBI Taxonomy" id="3045149"/>
    <lineage>
        <taxon>Bacteria</taxon>
        <taxon>Pseudomonadati</taxon>
        <taxon>Pseudomonadota</taxon>
        <taxon>Gammaproteobacteria</taxon>
        <taxon>Methylococcales</taxon>
        <taxon>Methylococcaceae</taxon>
        <taxon>Methylomonas</taxon>
    </lineage>
</organism>
<name>A0ABU4UBZ1_9GAMM</name>
<evidence type="ECO:0000313" key="2">
    <source>
        <dbReference type="EMBL" id="MDX8126885.1"/>
    </source>
</evidence>
<accession>A0ABU4UBZ1</accession>
<gene>
    <name evidence="2" type="ORF">QLH52_06295</name>
</gene>
<dbReference type="Pfam" id="PF11348">
    <property type="entry name" value="DUF3150"/>
    <property type="match status" value="1"/>
</dbReference>
<feature type="region of interest" description="Disordered" evidence="1">
    <location>
        <begin position="364"/>
        <end position="393"/>
    </location>
</feature>
<proteinExistence type="predicted"/>
<protein>
    <submittedName>
        <fullName evidence="2">DUF3150 domain-containing protein</fullName>
    </submittedName>
</protein>
<keyword evidence="3" id="KW-1185">Reference proteome</keyword>
<feature type="region of interest" description="Disordered" evidence="1">
    <location>
        <begin position="272"/>
        <end position="298"/>
    </location>
</feature>
<dbReference type="RefSeq" id="WP_064023815.1">
    <property type="nucleotide sequence ID" value="NZ_JAXARY010000004.1"/>
</dbReference>
<dbReference type="InterPro" id="IPR021496">
    <property type="entry name" value="DUF3150"/>
</dbReference>